<keyword evidence="6" id="KW-0677">Repeat</keyword>
<keyword evidence="10" id="KW-0325">Glycoprotein</keyword>
<feature type="disulfide bond" evidence="11">
    <location>
        <begin position="52"/>
        <end position="61"/>
    </location>
</feature>
<dbReference type="SUPFAM" id="SSF49464">
    <property type="entry name" value="Carboxypeptidase regulatory domain-like"/>
    <property type="match status" value="1"/>
</dbReference>
<dbReference type="PROSITE" id="PS50026">
    <property type="entry name" value="EGF_3"/>
    <property type="match status" value="5"/>
</dbReference>
<feature type="disulfide bond" evidence="11">
    <location>
        <begin position="86"/>
        <end position="95"/>
    </location>
</feature>
<dbReference type="GO" id="GO:0005886">
    <property type="term" value="C:plasma membrane"/>
    <property type="evidence" value="ECO:0007669"/>
    <property type="project" value="UniProtKB-SubCell"/>
</dbReference>
<dbReference type="InterPro" id="IPR000742">
    <property type="entry name" value="EGF"/>
</dbReference>
<dbReference type="PROSITE" id="PS00022">
    <property type="entry name" value="EGF_1"/>
    <property type="match status" value="5"/>
</dbReference>
<dbReference type="Pfam" id="PF25020">
    <property type="entry name" value="TTR_TEN1-4"/>
    <property type="match status" value="1"/>
</dbReference>
<keyword evidence="7" id="KW-1133">Transmembrane helix</keyword>
<dbReference type="InterPro" id="IPR056822">
    <property type="entry name" value="TEN_NHL"/>
</dbReference>
<evidence type="ECO:0000256" key="7">
    <source>
        <dbReference type="ARBA" id="ARBA00022989"/>
    </source>
</evidence>
<evidence type="ECO:0000256" key="11">
    <source>
        <dbReference type="PROSITE-ProRule" id="PRU00076"/>
    </source>
</evidence>
<comment type="similarity">
    <text evidence="2">Belongs to the tenascin family. Teneurin subfamily.</text>
</comment>
<evidence type="ECO:0000313" key="13">
    <source>
        <dbReference type="EMBL" id="KAJ8338098.1"/>
    </source>
</evidence>
<dbReference type="Pfam" id="PF25024">
    <property type="entry name" value="EGF_TEN"/>
    <property type="match status" value="1"/>
</dbReference>
<comment type="caution">
    <text evidence="13">The sequence shown here is derived from an EMBL/GenBank/DDBJ whole genome shotgun (WGS) entry which is preliminary data.</text>
</comment>
<feature type="disulfide bond" evidence="11">
    <location>
        <begin position="153"/>
        <end position="162"/>
    </location>
</feature>
<protein>
    <recommendedName>
        <fullName evidence="12">EGF-like domain-containing protein</fullName>
    </recommendedName>
</protein>
<dbReference type="EMBL" id="JAINUF010000018">
    <property type="protein sequence ID" value="KAJ8338098.1"/>
    <property type="molecule type" value="Genomic_DNA"/>
</dbReference>
<dbReference type="GO" id="GO:0042803">
    <property type="term" value="F:protein homodimerization activity"/>
    <property type="evidence" value="ECO:0007669"/>
    <property type="project" value="TreeGrafter"/>
</dbReference>
<dbReference type="FunFam" id="2.10.25.10:FF:000013">
    <property type="entry name" value="Teneurin transmembrane protein 4"/>
    <property type="match status" value="1"/>
</dbReference>
<dbReference type="Gene3D" id="2.10.25.10">
    <property type="entry name" value="Laminin"/>
    <property type="match status" value="6"/>
</dbReference>
<keyword evidence="5" id="KW-0812">Transmembrane</keyword>
<dbReference type="Pfam" id="PF24329">
    <property type="entry name" value="FN-plug_TEN1-4"/>
    <property type="match status" value="1"/>
</dbReference>
<evidence type="ECO:0000256" key="1">
    <source>
        <dbReference type="ARBA" id="ARBA00004162"/>
    </source>
</evidence>
<comment type="subcellular location">
    <subcellularLocation>
        <location evidence="1">Cell membrane</location>
        <topology evidence="1">Single-pass membrane protein</topology>
    </subcellularLocation>
</comment>
<dbReference type="SMART" id="SM00181">
    <property type="entry name" value="EGF"/>
    <property type="match status" value="8"/>
</dbReference>
<dbReference type="GO" id="GO:0007157">
    <property type="term" value="P:heterophilic cell-cell adhesion via plasma membrane cell adhesion molecules"/>
    <property type="evidence" value="ECO:0007669"/>
    <property type="project" value="TreeGrafter"/>
</dbReference>
<feature type="domain" description="EGF-like" evidence="12">
    <location>
        <begin position="234"/>
        <end position="269"/>
    </location>
</feature>
<dbReference type="AlphaFoldDB" id="A0A9Q1IDT4"/>
<keyword evidence="9 11" id="KW-1015">Disulfide bond</keyword>
<feature type="domain" description="EGF-like" evidence="12">
    <location>
        <begin position="194"/>
        <end position="225"/>
    </location>
</feature>
<evidence type="ECO:0000256" key="9">
    <source>
        <dbReference type="ARBA" id="ARBA00023157"/>
    </source>
</evidence>
<evidence type="ECO:0000256" key="10">
    <source>
        <dbReference type="ARBA" id="ARBA00023180"/>
    </source>
</evidence>
<keyword evidence="3" id="KW-1003">Cell membrane</keyword>
<reference evidence="13" key="1">
    <citation type="journal article" date="2023" name="Science">
        <title>Genome structures resolve the early diversification of teleost fishes.</title>
        <authorList>
            <person name="Parey E."/>
            <person name="Louis A."/>
            <person name="Montfort J."/>
            <person name="Bouchez O."/>
            <person name="Roques C."/>
            <person name="Iampietro C."/>
            <person name="Lluch J."/>
            <person name="Castinel A."/>
            <person name="Donnadieu C."/>
            <person name="Desvignes T."/>
            <person name="Floi Bucao C."/>
            <person name="Jouanno E."/>
            <person name="Wen M."/>
            <person name="Mejri S."/>
            <person name="Dirks R."/>
            <person name="Jansen H."/>
            <person name="Henkel C."/>
            <person name="Chen W.J."/>
            <person name="Zahm M."/>
            <person name="Cabau C."/>
            <person name="Klopp C."/>
            <person name="Thompson A.W."/>
            <person name="Robinson-Rechavi M."/>
            <person name="Braasch I."/>
            <person name="Lecointre G."/>
            <person name="Bobe J."/>
            <person name="Postlethwait J.H."/>
            <person name="Berthelot C."/>
            <person name="Roest Crollius H."/>
            <person name="Guiguen Y."/>
        </authorList>
    </citation>
    <scope>NUCLEOTIDE SEQUENCE</scope>
    <source>
        <strain evidence="13">WJC10195</strain>
    </source>
</reference>
<proteinExistence type="inferred from homology"/>
<dbReference type="OrthoDB" id="442731at2759"/>
<gene>
    <name evidence="13" type="ORF">SKAU_G00370640</name>
</gene>
<feature type="disulfide bond" evidence="11">
    <location>
        <begin position="259"/>
        <end position="268"/>
    </location>
</feature>
<evidence type="ECO:0000259" key="12">
    <source>
        <dbReference type="PROSITE" id="PS50026"/>
    </source>
</evidence>
<dbReference type="GO" id="GO:0048666">
    <property type="term" value="P:neuron development"/>
    <property type="evidence" value="ECO:0007669"/>
    <property type="project" value="TreeGrafter"/>
</dbReference>
<evidence type="ECO:0000313" key="14">
    <source>
        <dbReference type="Proteomes" id="UP001152622"/>
    </source>
</evidence>
<feature type="domain" description="EGF-like" evidence="12">
    <location>
        <begin position="26"/>
        <end position="62"/>
    </location>
</feature>
<accession>A0A9Q1IDT4</accession>
<dbReference type="PROSITE" id="PS01186">
    <property type="entry name" value="EGF_2"/>
    <property type="match status" value="3"/>
</dbReference>
<keyword evidence="14" id="KW-1185">Reference proteome</keyword>
<evidence type="ECO:0000256" key="8">
    <source>
        <dbReference type="ARBA" id="ARBA00023136"/>
    </source>
</evidence>
<dbReference type="FunFam" id="2.10.25.10:FF:000016">
    <property type="entry name" value="Teneurin transmembrane protein 2"/>
    <property type="match status" value="1"/>
</dbReference>
<dbReference type="GO" id="GO:0050839">
    <property type="term" value="F:cell adhesion molecule binding"/>
    <property type="evidence" value="ECO:0007669"/>
    <property type="project" value="TreeGrafter"/>
</dbReference>
<feature type="disulfide bond" evidence="11">
    <location>
        <begin position="215"/>
        <end position="224"/>
    </location>
</feature>
<dbReference type="GO" id="GO:0046982">
    <property type="term" value="F:protein heterodimerization activity"/>
    <property type="evidence" value="ECO:0007669"/>
    <property type="project" value="TreeGrafter"/>
</dbReference>
<dbReference type="GO" id="GO:0043005">
    <property type="term" value="C:neuron projection"/>
    <property type="evidence" value="ECO:0007669"/>
    <property type="project" value="TreeGrafter"/>
</dbReference>
<organism evidence="13 14">
    <name type="scientific">Synaphobranchus kaupii</name>
    <name type="common">Kaup's arrowtooth eel</name>
    <dbReference type="NCBI Taxonomy" id="118154"/>
    <lineage>
        <taxon>Eukaryota</taxon>
        <taxon>Metazoa</taxon>
        <taxon>Chordata</taxon>
        <taxon>Craniata</taxon>
        <taxon>Vertebrata</taxon>
        <taxon>Euteleostomi</taxon>
        <taxon>Actinopterygii</taxon>
        <taxon>Neopterygii</taxon>
        <taxon>Teleostei</taxon>
        <taxon>Anguilliformes</taxon>
        <taxon>Synaphobranchidae</taxon>
        <taxon>Synaphobranchus</taxon>
    </lineage>
</organism>
<dbReference type="SUPFAM" id="SSF57196">
    <property type="entry name" value="EGF/Laminin"/>
    <property type="match status" value="3"/>
</dbReference>
<dbReference type="FunFam" id="2.10.25.10:FF:000021">
    <property type="entry name" value="Teneurin transmembrane protein 2"/>
    <property type="match status" value="3"/>
</dbReference>
<sequence length="841" mass="90922">MDGCSTDCNGNGECVAGHCHCFTGFLGPDCAKDSCPVLCSGNGEYEKGHCVCHPGWKGPECDLQEDQCMDPTCSNHGTCIQGICMCSPAYKGNNCEQVDCLDPQCAGHGVCVKGECLCSPGWGGDGCDTPLPACQEQCSGHGTYLPDTGTCTCEPSWTGSDCYIEVCPVPCGNHGVCSEGRCQCEDGWEGLGCDQRACHPRCEEHGQCRDGKCECHPGWEGDHCTIAHYLDAVVKDGCPGLCNGNGRCTLEQSGWHCVCQAGWSGVGCNVVMETECDDNTDNDGDGLTDCVDPDCCQQPSCSSGPLCQGSPDPLELVQQNQMPFFQLLPRLFFDRVRFLVGKASTHVLPGDLPFDSSRASVVRGQVAAIDGTPLVGVNISFLQHPEYGFTVSRQDGSFDLVASGGISVALVFQRAPFITERRTVWLPWNQFVVLNKVTMDRVETPPAICDIKNFISPYPVVLPAPLTRFAGACVARGPAIPELQAVQEEIPIPGSFVKLSYLSTRTPGYKSLLRIVLTPSVIPAGLAKVHVAAEVEGRLFQKWFPAAPGLVYILAWNKTDIYGQKVTGLTEAIVSVGYEYESCPDFIVWEKRTALLQGFEMTGSNLGGWSLDKHHILNLQSGILHKGNGENVFISQQPPVITTVMGNGYYRTIPCPSCNGPALDSKLFAPVAVACGSDGSVYVGDFNFVRRILPNGYTISILELRNRDIRHSTSPAHKYYLAMDPVTEALYLSDTSSRKVYRLRTLTEPKDLAKNVEVVAGTGEQCLPFDQDHCGDGGKASEALLNNPRGKTPVMSRTRCSIPRQKATLNGKTLNCPLWFGERKRAMFIGHKSAPTATPND</sequence>
<feature type="domain" description="EGF-like" evidence="12">
    <location>
        <begin position="64"/>
        <end position="96"/>
    </location>
</feature>
<evidence type="ECO:0000256" key="2">
    <source>
        <dbReference type="ARBA" id="ARBA00009385"/>
    </source>
</evidence>
<comment type="caution">
    <text evidence="11">Lacks conserved residue(s) required for the propagation of feature annotation.</text>
</comment>
<dbReference type="InterPro" id="IPR056820">
    <property type="entry name" value="TEN_TTR-like"/>
</dbReference>
<dbReference type="PANTHER" id="PTHR11219:SF7">
    <property type="entry name" value="TENEURIN-1"/>
    <property type="match status" value="1"/>
</dbReference>
<feature type="disulfide bond" evidence="11">
    <location>
        <begin position="238"/>
        <end position="248"/>
    </location>
</feature>
<feature type="domain" description="EGF-like" evidence="12">
    <location>
        <begin position="130"/>
        <end position="163"/>
    </location>
</feature>
<dbReference type="Pfam" id="PF25021">
    <property type="entry name" value="TEN_NHL"/>
    <property type="match status" value="1"/>
</dbReference>
<dbReference type="Gene3D" id="2.60.120.260">
    <property type="entry name" value="Galactose-binding domain-like"/>
    <property type="match status" value="1"/>
</dbReference>
<dbReference type="InterPro" id="IPR008969">
    <property type="entry name" value="CarboxyPept-like_regulatory"/>
</dbReference>
<evidence type="ECO:0000256" key="5">
    <source>
        <dbReference type="ARBA" id="ARBA00022692"/>
    </source>
</evidence>
<evidence type="ECO:0000256" key="3">
    <source>
        <dbReference type="ARBA" id="ARBA00022475"/>
    </source>
</evidence>
<dbReference type="PANTHER" id="PTHR11219">
    <property type="entry name" value="TENEURIN AND N-ACETYLGLUCOSAMINE-1-PHOSPHODIESTER ALPHA-N-ACETYLGLUCOSAMINIDASE"/>
    <property type="match status" value="1"/>
</dbReference>
<dbReference type="InterPro" id="IPR051216">
    <property type="entry name" value="Teneurin"/>
</dbReference>
<feature type="disulfide bond" evidence="11">
    <location>
        <begin position="198"/>
        <end position="208"/>
    </location>
</feature>
<evidence type="ECO:0000256" key="4">
    <source>
        <dbReference type="ARBA" id="ARBA00022536"/>
    </source>
</evidence>
<name>A0A9Q1IDT4_SYNKA</name>
<dbReference type="InterPro" id="IPR057627">
    <property type="entry name" value="FN-plug_TEN1-4"/>
</dbReference>
<dbReference type="Proteomes" id="UP001152622">
    <property type="component" value="Chromosome 18"/>
</dbReference>
<evidence type="ECO:0000256" key="6">
    <source>
        <dbReference type="ARBA" id="ARBA00022737"/>
    </source>
</evidence>
<keyword evidence="4 11" id="KW-0245">EGF-like domain</keyword>
<keyword evidence="8" id="KW-0472">Membrane</keyword>